<dbReference type="InterPro" id="IPR049449">
    <property type="entry name" value="TesB_ACOT8-like_N"/>
</dbReference>
<dbReference type="InterPro" id="IPR042171">
    <property type="entry name" value="Acyl-CoA_hotdog"/>
</dbReference>
<dbReference type="InterPro" id="IPR049450">
    <property type="entry name" value="ACOT8-like_C"/>
</dbReference>
<gene>
    <name evidence="3" type="ORF">EV190_1397</name>
</gene>
<dbReference type="PANTHER" id="PTHR38110:SF1">
    <property type="entry name" value="THIOESTERASE DOMAIN-CONTAINING PROTEIN"/>
    <property type="match status" value="1"/>
</dbReference>
<evidence type="ECO:0000259" key="1">
    <source>
        <dbReference type="Pfam" id="PF13622"/>
    </source>
</evidence>
<dbReference type="InterPro" id="IPR052389">
    <property type="entry name" value="Sec_Metab_Biosynth-Assoc"/>
</dbReference>
<dbReference type="Proteomes" id="UP000295281">
    <property type="component" value="Unassembled WGS sequence"/>
</dbReference>
<dbReference type="InterPro" id="IPR029069">
    <property type="entry name" value="HotDog_dom_sf"/>
</dbReference>
<dbReference type="AlphaFoldDB" id="A0A4R6UG62"/>
<name>A0A4R6UG62_9ACTN</name>
<feature type="domain" description="Acyl-CoA thioesterase-like C-terminal" evidence="2">
    <location>
        <begin position="149"/>
        <end position="269"/>
    </location>
</feature>
<proteinExistence type="predicted"/>
<evidence type="ECO:0000259" key="2">
    <source>
        <dbReference type="Pfam" id="PF20789"/>
    </source>
</evidence>
<protein>
    <submittedName>
        <fullName evidence="3">Thioesterase superfamily protein</fullName>
    </submittedName>
</protein>
<evidence type="ECO:0000313" key="4">
    <source>
        <dbReference type="Proteomes" id="UP000295281"/>
    </source>
</evidence>
<dbReference type="PANTHER" id="PTHR38110">
    <property type="entry name" value="CHROMOSOME 23, WHOLE GENOME SHOTGUN SEQUENCE"/>
    <property type="match status" value="1"/>
</dbReference>
<dbReference type="OrthoDB" id="5418286at2"/>
<comment type="caution">
    <text evidence="3">The sequence shown here is derived from an EMBL/GenBank/DDBJ whole genome shotgun (WGS) entry which is preliminary data.</text>
</comment>
<feature type="domain" description="Acyl-CoA thioesterase-like N-terminal HotDog" evidence="1">
    <location>
        <begin position="29"/>
        <end position="110"/>
    </location>
</feature>
<keyword evidence="4" id="KW-1185">Reference proteome</keyword>
<dbReference type="SUPFAM" id="SSF54637">
    <property type="entry name" value="Thioesterase/thiol ester dehydrase-isomerase"/>
    <property type="match status" value="2"/>
</dbReference>
<evidence type="ECO:0000313" key="3">
    <source>
        <dbReference type="EMBL" id="TDQ43895.1"/>
    </source>
</evidence>
<dbReference type="EMBL" id="SNYN01000039">
    <property type="protein sequence ID" value="TDQ43895.1"/>
    <property type="molecule type" value="Genomic_DNA"/>
</dbReference>
<reference evidence="3 4" key="1">
    <citation type="submission" date="2019-03" db="EMBL/GenBank/DDBJ databases">
        <title>Genomic Encyclopedia of Type Strains, Phase IV (KMG-IV): sequencing the most valuable type-strain genomes for metagenomic binning, comparative biology and taxonomic classification.</title>
        <authorList>
            <person name="Goeker M."/>
        </authorList>
    </citation>
    <scope>NUCLEOTIDE SEQUENCE [LARGE SCALE GENOMIC DNA]</scope>
    <source>
        <strain evidence="3 4">DSM 46770</strain>
    </source>
</reference>
<dbReference type="Pfam" id="PF20789">
    <property type="entry name" value="4HBT_3C"/>
    <property type="match status" value="1"/>
</dbReference>
<accession>A0A4R6UG62</accession>
<sequence>MTVFESATAVRPRGGTGAGAGEAFDVVLDPAWSVGGRPHGGYLLAVLGRAASAAAGGHPHLTAVSASFVEPPEPGDAVAEVEVLRAGRGATQMRARLLQEDRLKAECLVTQGLLEDRDAWWSEAAPVELPAERECFLAPSEVPELGLSAPLLGVVEHRLDPGLLGFAVGAPSGRGVVAGWQRLADGADWDPLSVLVALDVIPSASLDLGIAGWAPTVQFSAYVRRLPAPGPLRTRLRATEVGAGTMDLTAHAWDAKGRLVAQATQIAAVRIPDHPAPGGR</sequence>
<dbReference type="Gene3D" id="2.40.160.210">
    <property type="entry name" value="Acyl-CoA thioesterase, double hotdog domain"/>
    <property type="match status" value="1"/>
</dbReference>
<dbReference type="Pfam" id="PF13622">
    <property type="entry name" value="4HBT_3"/>
    <property type="match status" value="1"/>
</dbReference>
<organism evidence="3 4">
    <name type="scientific">Actinorugispora endophytica</name>
    <dbReference type="NCBI Taxonomy" id="1605990"/>
    <lineage>
        <taxon>Bacteria</taxon>
        <taxon>Bacillati</taxon>
        <taxon>Actinomycetota</taxon>
        <taxon>Actinomycetes</taxon>
        <taxon>Streptosporangiales</taxon>
        <taxon>Nocardiopsidaceae</taxon>
        <taxon>Actinorugispora</taxon>
    </lineage>
</organism>
<dbReference type="RefSeq" id="WP_133743704.1">
    <property type="nucleotide sequence ID" value="NZ_SNYN01000039.1"/>
</dbReference>